<accession>A0A8H6S0S0</accession>
<dbReference type="EMBL" id="JACAZF010000016">
    <property type="protein sequence ID" value="KAF7289782.1"/>
    <property type="molecule type" value="Genomic_DNA"/>
</dbReference>
<comment type="caution">
    <text evidence="2">The sequence shown here is derived from an EMBL/GenBank/DDBJ whole genome shotgun (WGS) entry which is preliminary data.</text>
</comment>
<dbReference type="GeneID" id="59352471"/>
<dbReference type="InterPro" id="IPR036047">
    <property type="entry name" value="F-box-like_dom_sf"/>
</dbReference>
<dbReference type="Pfam" id="PF12937">
    <property type="entry name" value="F-box-like"/>
    <property type="match status" value="1"/>
</dbReference>
<dbReference type="SUPFAM" id="SSF81383">
    <property type="entry name" value="F-box domain"/>
    <property type="match status" value="1"/>
</dbReference>
<feature type="domain" description="F-box" evidence="1">
    <location>
        <begin position="1"/>
        <end position="53"/>
    </location>
</feature>
<protein>
    <recommendedName>
        <fullName evidence="1">F-box domain-containing protein</fullName>
    </recommendedName>
</protein>
<dbReference type="OrthoDB" id="3025414at2759"/>
<dbReference type="Proteomes" id="UP000636479">
    <property type="component" value="Unassembled WGS sequence"/>
</dbReference>
<dbReference type="InterPro" id="IPR001810">
    <property type="entry name" value="F-box_dom"/>
</dbReference>
<evidence type="ECO:0000313" key="2">
    <source>
        <dbReference type="EMBL" id="KAF7289782.1"/>
    </source>
</evidence>
<dbReference type="RefSeq" id="XP_037213511.1">
    <property type="nucleotide sequence ID" value="XM_037369955.1"/>
</dbReference>
<gene>
    <name evidence="2" type="ORF">MIND_01352300</name>
</gene>
<keyword evidence="3" id="KW-1185">Reference proteome</keyword>
<proteinExistence type="predicted"/>
<dbReference type="Gene3D" id="1.20.1280.50">
    <property type="match status" value="1"/>
</dbReference>
<sequence>MAFPVDFPPELLAHILAQLSYDDVLFGAQRVCKGWKRMVESDPVLQTRMFRRASKVYVDVGLDEAEMVAGSEPVVFHPLVNVVSYRLGGVGAPRPCVYLHVKSLRLFAAAPGSGDDDDEKNDSHWHSKFFLPPDASAEDIAANAALMEELDNYDDDGFNINPTDQDNDELEAAYIMGGLDGNGNVNDDDDKNTDKWGELAAYAAADELATIPAVYTATLIAETEEDAEVPIEVENANGITVRDIFDALERAATQEVQTGEGPMPLHDAVHGGFYEGLTRVERKGRHLKAYIYFGS</sequence>
<dbReference type="PROSITE" id="PS50181">
    <property type="entry name" value="FBOX"/>
    <property type="match status" value="1"/>
</dbReference>
<organism evidence="2 3">
    <name type="scientific">Mycena indigotica</name>
    <dbReference type="NCBI Taxonomy" id="2126181"/>
    <lineage>
        <taxon>Eukaryota</taxon>
        <taxon>Fungi</taxon>
        <taxon>Dikarya</taxon>
        <taxon>Basidiomycota</taxon>
        <taxon>Agaricomycotina</taxon>
        <taxon>Agaricomycetes</taxon>
        <taxon>Agaricomycetidae</taxon>
        <taxon>Agaricales</taxon>
        <taxon>Marasmiineae</taxon>
        <taxon>Mycenaceae</taxon>
        <taxon>Mycena</taxon>
    </lineage>
</organism>
<name>A0A8H6S0S0_9AGAR</name>
<evidence type="ECO:0000313" key="3">
    <source>
        <dbReference type="Proteomes" id="UP000636479"/>
    </source>
</evidence>
<evidence type="ECO:0000259" key="1">
    <source>
        <dbReference type="PROSITE" id="PS50181"/>
    </source>
</evidence>
<reference evidence="2" key="1">
    <citation type="submission" date="2020-05" db="EMBL/GenBank/DDBJ databases">
        <title>Mycena genomes resolve the evolution of fungal bioluminescence.</title>
        <authorList>
            <person name="Tsai I.J."/>
        </authorList>
    </citation>
    <scope>NUCLEOTIDE SEQUENCE</scope>
    <source>
        <strain evidence="2">171206Taipei</strain>
    </source>
</reference>
<dbReference type="AlphaFoldDB" id="A0A8H6S0S0"/>